<feature type="region of interest" description="Disordered" evidence="1">
    <location>
        <begin position="61"/>
        <end position="88"/>
    </location>
</feature>
<comment type="caution">
    <text evidence="2">The sequence shown here is derived from an EMBL/GenBank/DDBJ whole genome shotgun (WGS) entry which is preliminary data.</text>
</comment>
<sequence length="1022" mass="101671">MEVQHIVSAGRTRTRHGQSCAGSDYDLLACLADAAAAAPLGAPAFHAAAVSKRQPIDRIAAAQPGPSSEPQFLTRRHTSGGPVSPSPPADVDVVGTSNHHFEREVRVTCNGTLGTFLIPSQTVQCHCARCAPEGATGESHGIATCDGLGAQQPPQHYQAPAITPTEFERHSGLLTAKKWRNSIRLVQGDGTITIGKWLEQHNILPRPKCSGPLGSPGLGGSGNMAALYGSGGIGADGVLHAGGAPSGNDNSHSAMCGGAGHMHGATIHAQLGRCTLPPSRYPASEYVTGEDDEYDEFAQQLGSAADGADGDGRIAGEDVDGAVDDADYEDGLYGDAAEMVASHGGRGGRRAAAHRGGRSSGAGVRTSERRGAGRSLGRPGGGSRAPAGRGQRARQAVLQRGGTLACGQQQQQQQQQQKQQPQQGRVAAISPGAAVANRGSGFGAGRDLSSQEEGEEEDGMGKGHSSSEGSPPSDDSKRRGGSGGSGEGDGSGTGDVGDSRRPGPAGAEGEHRTTEGGPDCPRRSTRHGPGAAKVLQLQQQHPYQGFREGSADDPNVQERSTRHAAAVKRLPPEYLTGAEIGPLLKRARTRPSGPVSAGGGSGSGSWGLGGGDELAALYDMAAVVAAPQVCGWRFLGASVDPAADQVLISVNINGRTYTGLLAPHQSVLAPSPPLPLPPPPTVTAPAGVRAPALAPAGSNAAAGGGGGSGGSSGVATPAALSARRLGGPGGSDGRGPTCSTGLTNTSTQGPASRLVTATATAAAMEDGEMSLPTAAAAALAEFVEPAATATAAGTVAVIVEYDIPDDGMPPDCPRCALCHRCSSPVLALPPSITSPHALSPSPSSAPGKTLVVAAVTTVAAGPGVGVESSASPETSLPAATATVTPATPQHGADPGVHGQATVTEAKLTAAVKLPAAEAEAVLGVGPVSETVYDDKPGAASGGTPAGEEAAADAAACGVTGTCAVCSSGGSTGEEGLLATDRRPSLCASSDDVKVEAAATLPPESEAAAVVPPANVKNEVDSL</sequence>
<gene>
    <name evidence="2" type="ORF">VaNZ11_003524</name>
</gene>
<feature type="non-terminal residue" evidence="2">
    <location>
        <position position="1022"/>
    </location>
</feature>
<evidence type="ECO:0000313" key="3">
    <source>
        <dbReference type="Proteomes" id="UP001165090"/>
    </source>
</evidence>
<feature type="compositionally biased region" description="Gly residues" evidence="1">
    <location>
        <begin position="702"/>
        <end position="712"/>
    </location>
</feature>
<proteinExistence type="predicted"/>
<feature type="compositionally biased region" description="Polar residues" evidence="1">
    <location>
        <begin position="737"/>
        <end position="752"/>
    </location>
</feature>
<feature type="region of interest" description="Disordered" evidence="1">
    <location>
        <begin position="342"/>
        <end position="528"/>
    </location>
</feature>
<feature type="region of interest" description="Disordered" evidence="1">
    <location>
        <begin position="721"/>
        <end position="752"/>
    </location>
</feature>
<name>A0ABQ5RVJ5_9CHLO</name>
<dbReference type="Proteomes" id="UP001165090">
    <property type="component" value="Unassembled WGS sequence"/>
</dbReference>
<feature type="compositionally biased region" description="Low complexity" evidence="1">
    <location>
        <begin position="79"/>
        <end position="88"/>
    </location>
</feature>
<reference evidence="2 3" key="1">
    <citation type="journal article" date="2023" name="IScience">
        <title>Expanded male sex-determining region conserved during the evolution of homothallism in the green alga Volvox.</title>
        <authorList>
            <person name="Yamamoto K."/>
            <person name="Matsuzaki R."/>
            <person name="Mahakham W."/>
            <person name="Heman W."/>
            <person name="Sekimoto H."/>
            <person name="Kawachi M."/>
            <person name="Minakuchi Y."/>
            <person name="Toyoda A."/>
            <person name="Nozaki H."/>
        </authorList>
    </citation>
    <scope>NUCLEOTIDE SEQUENCE [LARGE SCALE GENOMIC DNA]</scope>
    <source>
        <strain evidence="2 3">NIES-4468</strain>
    </source>
</reference>
<organism evidence="2 3">
    <name type="scientific">Volvox africanus</name>
    <dbReference type="NCBI Taxonomy" id="51714"/>
    <lineage>
        <taxon>Eukaryota</taxon>
        <taxon>Viridiplantae</taxon>
        <taxon>Chlorophyta</taxon>
        <taxon>core chlorophytes</taxon>
        <taxon>Chlorophyceae</taxon>
        <taxon>CS clade</taxon>
        <taxon>Chlamydomonadales</taxon>
        <taxon>Volvocaceae</taxon>
        <taxon>Volvox</taxon>
    </lineage>
</organism>
<feature type="compositionally biased region" description="Gly residues" evidence="1">
    <location>
        <begin position="481"/>
        <end position="495"/>
    </location>
</feature>
<feature type="region of interest" description="Disordered" evidence="1">
    <location>
        <begin position="1001"/>
        <end position="1022"/>
    </location>
</feature>
<feature type="compositionally biased region" description="Low complexity" evidence="1">
    <location>
        <begin position="1001"/>
        <end position="1016"/>
    </location>
</feature>
<keyword evidence="3" id="KW-1185">Reference proteome</keyword>
<feature type="region of interest" description="Disordered" evidence="1">
    <location>
        <begin position="697"/>
        <end position="716"/>
    </location>
</feature>
<protein>
    <recommendedName>
        <fullName evidence="4">SAND domain-containing protein</fullName>
    </recommendedName>
</protein>
<accession>A0ABQ5RVJ5</accession>
<feature type="compositionally biased region" description="Low complexity" evidence="1">
    <location>
        <begin position="384"/>
        <end position="423"/>
    </location>
</feature>
<dbReference type="EMBL" id="BSDZ01000010">
    <property type="protein sequence ID" value="GLI61228.1"/>
    <property type="molecule type" value="Genomic_DNA"/>
</dbReference>
<evidence type="ECO:0008006" key="4">
    <source>
        <dbReference type="Google" id="ProtNLM"/>
    </source>
</evidence>
<feature type="compositionally biased region" description="Basic residues" evidence="1">
    <location>
        <begin position="346"/>
        <end position="357"/>
    </location>
</feature>
<evidence type="ECO:0000313" key="2">
    <source>
        <dbReference type="EMBL" id="GLI61228.1"/>
    </source>
</evidence>
<evidence type="ECO:0000256" key="1">
    <source>
        <dbReference type="SAM" id="MobiDB-lite"/>
    </source>
</evidence>